<dbReference type="InterPro" id="IPR050556">
    <property type="entry name" value="Type_II_TA_system_RNase"/>
</dbReference>
<evidence type="ECO:0000256" key="6">
    <source>
        <dbReference type="ARBA" id="ARBA00022842"/>
    </source>
</evidence>
<evidence type="ECO:0000256" key="4">
    <source>
        <dbReference type="ARBA" id="ARBA00022723"/>
    </source>
</evidence>
<feature type="binding site" evidence="8">
    <location>
        <position position="99"/>
    </location>
    <ligand>
        <name>Mg(2+)</name>
        <dbReference type="ChEBI" id="CHEBI:18420"/>
    </ligand>
</feature>
<dbReference type="Proteomes" id="UP001283109">
    <property type="component" value="Unassembled WGS sequence"/>
</dbReference>
<dbReference type="Gene3D" id="3.40.50.1010">
    <property type="entry name" value="5'-nuclease"/>
    <property type="match status" value="1"/>
</dbReference>
<comment type="caution">
    <text evidence="10">The sequence shown here is derived from an EMBL/GenBank/DDBJ whole genome shotgun (WGS) entry which is preliminary data.</text>
</comment>
<evidence type="ECO:0000256" key="3">
    <source>
        <dbReference type="ARBA" id="ARBA00022722"/>
    </source>
</evidence>
<evidence type="ECO:0000256" key="2">
    <source>
        <dbReference type="ARBA" id="ARBA00022649"/>
    </source>
</evidence>
<accession>A0ABU4H393</accession>
<comment type="function">
    <text evidence="8">Toxic component of a toxin-antitoxin (TA) system. An RNase.</text>
</comment>
<evidence type="ECO:0000313" key="11">
    <source>
        <dbReference type="Proteomes" id="UP001283109"/>
    </source>
</evidence>
<evidence type="ECO:0000256" key="1">
    <source>
        <dbReference type="ARBA" id="ARBA00001946"/>
    </source>
</evidence>
<keyword evidence="8" id="KW-0800">Toxin</keyword>
<name>A0ABU4H393_9MICO</name>
<keyword evidence="4 8" id="KW-0479">Metal-binding</keyword>
<dbReference type="SUPFAM" id="SSF88723">
    <property type="entry name" value="PIN domain-like"/>
    <property type="match status" value="1"/>
</dbReference>
<dbReference type="CDD" id="cd18731">
    <property type="entry name" value="PIN_NgFitB-like"/>
    <property type="match status" value="1"/>
</dbReference>
<dbReference type="PANTHER" id="PTHR33653">
    <property type="entry name" value="RIBONUCLEASE VAPC2"/>
    <property type="match status" value="1"/>
</dbReference>
<evidence type="ECO:0000259" key="9">
    <source>
        <dbReference type="Pfam" id="PF01850"/>
    </source>
</evidence>
<reference evidence="10 11" key="1">
    <citation type="submission" date="2023-11" db="EMBL/GenBank/DDBJ databases">
        <title>Draft genome sequence of Microbacterium arthrosphaerae JCM 30492.</title>
        <authorList>
            <person name="Zhang G."/>
            <person name="Ding Y."/>
        </authorList>
    </citation>
    <scope>NUCLEOTIDE SEQUENCE [LARGE SCALE GENOMIC DNA]</scope>
    <source>
        <strain evidence="10 11">JCM 30492</strain>
    </source>
</reference>
<comment type="similarity">
    <text evidence="7 8">Belongs to the PINc/VapC protein family.</text>
</comment>
<dbReference type="RefSeq" id="WP_318354307.1">
    <property type="nucleotide sequence ID" value="NZ_JAWQEV010000004.1"/>
</dbReference>
<dbReference type="Pfam" id="PF01850">
    <property type="entry name" value="PIN"/>
    <property type="match status" value="1"/>
</dbReference>
<protein>
    <recommendedName>
        <fullName evidence="8">Ribonuclease VapC</fullName>
        <shortName evidence="8">RNase VapC</shortName>
        <ecNumber evidence="8">3.1.-.-</ecNumber>
    </recommendedName>
    <alternativeName>
        <fullName evidence="8">Toxin VapC</fullName>
    </alternativeName>
</protein>
<dbReference type="InterPro" id="IPR022907">
    <property type="entry name" value="VapC_family"/>
</dbReference>
<proteinExistence type="inferred from homology"/>
<sequence length="137" mass="14759">MIILDTNVLSEPLRTDPEIAVVAWMKTQTDAAVTAISVAELLVGARRLPAGARRERLIAAIDSILSGSRVLPFDERAARKYARLQEIRRIAGRPLSVEDGMIAAVAAAHGASLATRNTKDFEGLGIDLLDPWEAVDS</sequence>
<evidence type="ECO:0000256" key="7">
    <source>
        <dbReference type="ARBA" id="ARBA00038093"/>
    </source>
</evidence>
<dbReference type="HAMAP" id="MF_00265">
    <property type="entry name" value="VapC_Nob1"/>
    <property type="match status" value="1"/>
</dbReference>
<dbReference type="EC" id="3.1.-.-" evidence="8"/>
<keyword evidence="6 8" id="KW-0460">Magnesium</keyword>
<dbReference type="InterPro" id="IPR002716">
    <property type="entry name" value="PIN_dom"/>
</dbReference>
<evidence type="ECO:0000313" key="10">
    <source>
        <dbReference type="EMBL" id="MDW4573791.1"/>
    </source>
</evidence>
<organism evidence="10 11">
    <name type="scientific">Microbacterium arthrosphaerae</name>
    <dbReference type="NCBI Taxonomy" id="792652"/>
    <lineage>
        <taxon>Bacteria</taxon>
        <taxon>Bacillati</taxon>
        <taxon>Actinomycetota</taxon>
        <taxon>Actinomycetes</taxon>
        <taxon>Micrococcales</taxon>
        <taxon>Microbacteriaceae</taxon>
        <taxon>Microbacterium</taxon>
    </lineage>
</organism>
<dbReference type="EMBL" id="JAWQEV010000004">
    <property type="protein sequence ID" value="MDW4573791.1"/>
    <property type="molecule type" value="Genomic_DNA"/>
</dbReference>
<keyword evidence="5 8" id="KW-0378">Hydrolase</keyword>
<gene>
    <name evidence="8" type="primary">vapC</name>
    <name evidence="10" type="ORF">R8Z58_13505</name>
</gene>
<evidence type="ECO:0000256" key="8">
    <source>
        <dbReference type="HAMAP-Rule" id="MF_00265"/>
    </source>
</evidence>
<evidence type="ECO:0000256" key="5">
    <source>
        <dbReference type="ARBA" id="ARBA00022801"/>
    </source>
</evidence>
<keyword evidence="2 8" id="KW-1277">Toxin-antitoxin system</keyword>
<feature type="binding site" evidence="8">
    <location>
        <position position="5"/>
    </location>
    <ligand>
        <name>Mg(2+)</name>
        <dbReference type="ChEBI" id="CHEBI:18420"/>
    </ligand>
</feature>
<dbReference type="InterPro" id="IPR029060">
    <property type="entry name" value="PIN-like_dom_sf"/>
</dbReference>
<feature type="domain" description="PIN" evidence="9">
    <location>
        <begin position="2"/>
        <end position="121"/>
    </location>
</feature>
<comment type="cofactor">
    <cofactor evidence="1 8">
        <name>Mg(2+)</name>
        <dbReference type="ChEBI" id="CHEBI:18420"/>
    </cofactor>
</comment>
<dbReference type="PANTHER" id="PTHR33653:SF1">
    <property type="entry name" value="RIBONUCLEASE VAPC2"/>
    <property type="match status" value="1"/>
</dbReference>
<keyword evidence="3 8" id="KW-0540">Nuclease</keyword>
<keyword evidence="11" id="KW-1185">Reference proteome</keyword>